<gene>
    <name evidence="1" type="ORF">ACFQ63_40840</name>
</gene>
<dbReference type="Proteomes" id="UP001600424">
    <property type="component" value="Unassembled WGS sequence"/>
</dbReference>
<keyword evidence="2" id="KW-1185">Reference proteome</keyword>
<name>A0ABW6J7T8_STRWE</name>
<dbReference type="RefSeq" id="WP_376247456.1">
    <property type="nucleotide sequence ID" value="NZ_JBHTRV010000082.1"/>
</dbReference>
<dbReference type="EMBL" id="JBHTRV010000082">
    <property type="protein sequence ID" value="MFE5985993.1"/>
    <property type="molecule type" value="Genomic_DNA"/>
</dbReference>
<protein>
    <submittedName>
        <fullName evidence="1">Uncharacterized protein</fullName>
    </submittedName>
</protein>
<accession>A0ABW6J7T8</accession>
<organism evidence="1 2">
    <name type="scientific">Streptomyces wedmorensis</name>
    <dbReference type="NCBI Taxonomy" id="43759"/>
    <lineage>
        <taxon>Bacteria</taxon>
        <taxon>Bacillati</taxon>
        <taxon>Actinomycetota</taxon>
        <taxon>Actinomycetes</taxon>
        <taxon>Kitasatosporales</taxon>
        <taxon>Streptomycetaceae</taxon>
        <taxon>Streptomyces</taxon>
    </lineage>
</organism>
<reference evidence="1 2" key="1">
    <citation type="submission" date="2024-09" db="EMBL/GenBank/DDBJ databases">
        <title>The Natural Products Discovery Center: Release of the First 8490 Sequenced Strains for Exploring Actinobacteria Biosynthetic Diversity.</title>
        <authorList>
            <person name="Kalkreuter E."/>
            <person name="Kautsar S.A."/>
            <person name="Yang D."/>
            <person name="Bader C.D."/>
            <person name="Teijaro C.N."/>
            <person name="Fluegel L."/>
            <person name="Davis C.M."/>
            <person name="Simpson J.R."/>
            <person name="Lauterbach L."/>
            <person name="Steele A.D."/>
            <person name="Gui C."/>
            <person name="Meng S."/>
            <person name="Li G."/>
            <person name="Viehrig K."/>
            <person name="Ye F."/>
            <person name="Su P."/>
            <person name="Kiefer A.F."/>
            <person name="Nichols A."/>
            <person name="Cepeda A.J."/>
            <person name="Yan W."/>
            <person name="Fan B."/>
            <person name="Jiang Y."/>
            <person name="Adhikari A."/>
            <person name="Zheng C.-J."/>
            <person name="Schuster L."/>
            <person name="Cowan T.M."/>
            <person name="Smanski M.J."/>
            <person name="Chevrette M.G."/>
            <person name="De Carvalho L.P.S."/>
            <person name="Shen B."/>
        </authorList>
    </citation>
    <scope>NUCLEOTIDE SEQUENCE [LARGE SCALE GENOMIC DNA]</scope>
    <source>
        <strain evidence="1 2">NPDC056472</strain>
    </source>
</reference>
<sequence>MDTSKQDAVDAAARAIAAGTPNDPVTGRLPEIAEALAKGATHNEIALAVLALRGIR</sequence>
<comment type="caution">
    <text evidence="1">The sequence shown here is derived from an EMBL/GenBank/DDBJ whole genome shotgun (WGS) entry which is preliminary data.</text>
</comment>
<evidence type="ECO:0000313" key="1">
    <source>
        <dbReference type="EMBL" id="MFE5985993.1"/>
    </source>
</evidence>
<proteinExistence type="predicted"/>
<evidence type="ECO:0000313" key="2">
    <source>
        <dbReference type="Proteomes" id="UP001600424"/>
    </source>
</evidence>